<evidence type="ECO:0000313" key="7">
    <source>
        <dbReference type="EMBL" id="GGA69963.1"/>
    </source>
</evidence>
<dbReference type="InterPro" id="IPR000551">
    <property type="entry name" value="MerR-type_HTH_dom"/>
</dbReference>
<evidence type="ECO:0000256" key="5">
    <source>
        <dbReference type="SAM" id="Coils"/>
    </source>
</evidence>
<evidence type="ECO:0000256" key="1">
    <source>
        <dbReference type="ARBA" id="ARBA00022491"/>
    </source>
</evidence>
<keyword evidence="2" id="KW-0805">Transcription regulation</keyword>
<dbReference type="Pfam" id="PF13411">
    <property type="entry name" value="MerR_1"/>
    <property type="match status" value="1"/>
</dbReference>
<keyword evidence="8" id="KW-1185">Reference proteome</keyword>
<organism evidence="7 8">
    <name type="scientific">Ornithinibacillus halotolerans</name>
    <dbReference type="NCBI Taxonomy" id="1274357"/>
    <lineage>
        <taxon>Bacteria</taxon>
        <taxon>Bacillati</taxon>
        <taxon>Bacillota</taxon>
        <taxon>Bacilli</taxon>
        <taxon>Bacillales</taxon>
        <taxon>Bacillaceae</taxon>
        <taxon>Ornithinibacillus</taxon>
    </lineage>
</organism>
<dbReference type="SUPFAM" id="SSF46955">
    <property type="entry name" value="Putative DNA-binding domain"/>
    <property type="match status" value="1"/>
</dbReference>
<dbReference type="AlphaFoldDB" id="A0A916W631"/>
<feature type="coiled-coil region" evidence="5">
    <location>
        <begin position="99"/>
        <end position="126"/>
    </location>
</feature>
<comment type="caution">
    <text evidence="7">The sequence shown here is derived from an EMBL/GenBank/DDBJ whole genome shotgun (WGS) entry which is preliminary data.</text>
</comment>
<dbReference type="InterPro" id="IPR047057">
    <property type="entry name" value="MerR_fam"/>
</dbReference>
<dbReference type="GO" id="GO:0003700">
    <property type="term" value="F:DNA-binding transcription factor activity"/>
    <property type="evidence" value="ECO:0007669"/>
    <property type="project" value="InterPro"/>
</dbReference>
<dbReference type="GO" id="GO:0003677">
    <property type="term" value="F:DNA binding"/>
    <property type="evidence" value="ECO:0007669"/>
    <property type="project" value="UniProtKB-KW"/>
</dbReference>
<proteinExistence type="predicted"/>
<sequence>MRISEFAERTGISTDTIRYYEKIKLLQPAKINKQRDYSIEDLETVETIIKLKDTGFTLQEIKLLFDWSHNAEHTRKLTEEETENIRQIQVLFQEKYNDILRKEERIKEMKQVLHQANQKMDYLLKKNKKY</sequence>
<keyword evidence="4" id="KW-0804">Transcription</keyword>
<keyword evidence="1" id="KW-0678">Repressor</keyword>
<dbReference type="PROSITE" id="PS50937">
    <property type="entry name" value="HTH_MERR_2"/>
    <property type="match status" value="1"/>
</dbReference>
<dbReference type="RefSeq" id="WP_188383811.1">
    <property type="nucleotide sequence ID" value="NZ_BMEY01000005.1"/>
</dbReference>
<accession>A0A916W631</accession>
<dbReference type="EMBL" id="BMEY01000005">
    <property type="protein sequence ID" value="GGA69963.1"/>
    <property type="molecule type" value="Genomic_DNA"/>
</dbReference>
<feature type="domain" description="HTH merR-type" evidence="6">
    <location>
        <begin position="1"/>
        <end position="67"/>
    </location>
</feature>
<dbReference type="InterPro" id="IPR009061">
    <property type="entry name" value="DNA-bd_dom_put_sf"/>
</dbReference>
<reference evidence="7" key="2">
    <citation type="submission" date="2020-09" db="EMBL/GenBank/DDBJ databases">
        <authorList>
            <person name="Sun Q."/>
            <person name="Zhou Y."/>
        </authorList>
    </citation>
    <scope>NUCLEOTIDE SEQUENCE</scope>
    <source>
        <strain evidence="7">CGMCC 1.12408</strain>
    </source>
</reference>
<evidence type="ECO:0000259" key="6">
    <source>
        <dbReference type="PROSITE" id="PS50937"/>
    </source>
</evidence>
<keyword evidence="3" id="KW-0238">DNA-binding</keyword>
<keyword evidence="5" id="KW-0175">Coiled coil</keyword>
<name>A0A916W631_9BACI</name>
<evidence type="ECO:0000256" key="4">
    <source>
        <dbReference type="ARBA" id="ARBA00023163"/>
    </source>
</evidence>
<reference evidence="7" key="1">
    <citation type="journal article" date="2014" name="Int. J. Syst. Evol. Microbiol.">
        <title>Complete genome sequence of Corynebacterium casei LMG S-19264T (=DSM 44701T), isolated from a smear-ripened cheese.</title>
        <authorList>
            <consortium name="US DOE Joint Genome Institute (JGI-PGF)"/>
            <person name="Walter F."/>
            <person name="Albersmeier A."/>
            <person name="Kalinowski J."/>
            <person name="Ruckert C."/>
        </authorList>
    </citation>
    <scope>NUCLEOTIDE SEQUENCE</scope>
    <source>
        <strain evidence="7">CGMCC 1.12408</strain>
    </source>
</reference>
<evidence type="ECO:0000313" key="8">
    <source>
        <dbReference type="Proteomes" id="UP000613512"/>
    </source>
</evidence>
<gene>
    <name evidence="7" type="primary">cueR</name>
    <name evidence="7" type="ORF">GCM10008025_12410</name>
</gene>
<dbReference type="Proteomes" id="UP000613512">
    <property type="component" value="Unassembled WGS sequence"/>
</dbReference>
<dbReference type="Gene3D" id="1.10.1660.10">
    <property type="match status" value="1"/>
</dbReference>
<dbReference type="PANTHER" id="PTHR30204:SF69">
    <property type="entry name" value="MERR-FAMILY TRANSCRIPTIONAL REGULATOR"/>
    <property type="match status" value="1"/>
</dbReference>
<evidence type="ECO:0000256" key="3">
    <source>
        <dbReference type="ARBA" id="ARBA00023125"/>
    </source>
</evidence>
<dbReference type="SMART" id="SM00422">
    <property type="entry name" value="HTH_MERR"/>
    <property type="match status" value="1"/>
</dbReference>
<dbReference type="PANTHER" id="PTHR30204">
    <property type="entry name" value="REDOX-CYCLING DRUG-SENSING TRANSCRIPTIONAL ACTIVATOR SOXR"/>
    <property type="match status" value="1"/>
</dbReference>
<protein>
    <submittedName>
        <fullName evidence="7">MerR family transcriptional regulator</fullName>
    </submittedName>
</protein>
<evidence type="ECO:0000256" key="2">
    <source>
        <dbReference type="ARBA" id="ARBA00023015"/>
    </source>
</evidence>